<reference evidence="2 3" key="1">
    <citation type="journal article" date="2014" name="J. Biotechnol.">
        <title>Complete genome sequence of the actinobacterium Amycolatopsis japonica MG417-CF17(T) (=DSM 44213T) producing (S,S)-N,N'-ethylenediaminedisuccinic acid.</title>
        <authorList>
            <person name="Stegmann E."/>
            <person name="Albersmeier A."/>
            <person name="Spohn M."/>
            <person name="Gert H."/>
            <person name="Weber T."/>
            <person name="Wohlleben W."/>
            <person name="Kalinowski J."/>
            <person name="Ruckert C."/>
        </authorList>
    </citation>
    <scope>NUCLEOTIDE SEQUENCE [LARGE SCALE GENOMIC DNA]</scope>
    <source>
        <strain evidence="3">MG417-CF17 (DSM 44213)</strain>
    </source>
</reference>
<proteinExistence type="predicted"/>
<keyword evidence="1" id="KW-0472">Membrane</keyword>
<evidence type="ECO:0000313" key="3">
    <source>
        <dbReference type="Proteomes" id="UP000028492"/>
    </source>
</evidence>
<dbReference type="eggNOG" id="ENOG50340VP">
    <property type="taxonomic scope" value="Bacteria"/>
</dbReference>
<dbReference type="AlphaFoldDB" id="A0A075UZY6"/>
<dbReference type="KEGG" id="aja:AJAP_25635"/>
<keyword evidence="1" id="KW-1133">Transmembrane helix</keyword>
<dbReference type="STRING" id="208439.AJAP_25635"/>
<gene>
    <name evidence="2" type="ORF">AJAP_25635</name>
</gene>
<evidence type="ECO:0000256" key="1">
    <source>
        <dbReference type="SAM" id="Phobius"/>
    </source>
</evidence>
<sequence length="101" mass="11033">MADSGPFGPRQNPRFQEDLVGLDPHDPEARAFAEHLDRIERCGPNFTVEACLDGVSDFADSSNRLGGLRWWVSALVVVLIVLGVMVTAWDIIGRAIAWLAG</sequence>
<organism evidence="2 3">
    <name type="scientific">Amycolatopsis japonica</name>
    <dbReference type="NCBI Taxonomy" id="208439"/>
    <lineage>
        <taxon>Bacteria</taxon>
        <taxon>Bacillati</taxon>
        <taxon>Actinomycetota</taxon>
        <taxon>Actinomycetes</taxon>
        <taxon>Pseudonocardiales</taxon>
        <taxon>Pseudonocardiaceae</taxon>
        <taxon>Amycolatopsis</taxon>
        <taxon>Amycolatopsis japonica group</taxon>
    </lineage>
</organism>
<protein>
    <submittedName>
        <fullName evidence="2">Conserved putative membrane protein</fullName>
    </submittedName>
</protein>
<name>A0A075UZY6_9PSEU</name>
<feature type="transmembrane region" description="Helical" evidence="1">
    <location>
        <begin position="70"/>
        <end position="92"/>
    </location>
</feature>
<keyword evidence="3" id="KW-1185">Reference proteome</keyword>
<dbReference type="HOGENOM" id="CLU_171840_0_0_11"/>
<keyword evidence="1" id="KW-0812">Transmembrane</keyword>
<dbReference type="Proteomes" id="UP000028492">
    <property type="component" value="Chromosome"/>
</dbReference>
<dbReference type="RefSeq" id="WP_038515722.1">
    <property type="nucleotide sequence ID" value="NZ_CP008953.1"/>
</dbReference>
<dbReference type="EMBL" id="CP008953">
    <property type="protein sequence ID" value="AIG77974.1"/>
    <property type="molecule type" value="Genomic_DNA"/>
</dbReference>
<accession>A0A075UZY6</accession>
<evidence type="ECO:0000313" key="2">
    <source>
        <dbReference type="EMBL" id="AIG77974.1"/>
    </source>
</evidence>